<dbReference type="Pfam" id="PF01138">
    <property type="entry name" value="RNase_PH"/>
    <property type="match status" value="1"/>
</dbReference>
<dbReference type="EMBL" id="LCLU01000041">
    <property type="protein sequence ID" value="KKU20688.1"/>
    <property type="molecule type" value="Genomic_DNA"/>
</dbReference>
<keyword evidence="4" id="KW-0694">RNA-binding</keyword>
<protein>
    <recommendedName>
        <fullName evidence="1">polyribonucleotide nucleotidyltransferase</fullName>
        <ecNumber evidence="1">2.7.7.8</ecNumber>
    </recommendedName>
</protein>
<dbReference type="GO" id="GO:0004654">
    <property type="term" value="F:polyribonucleotide nucleotidyltransferase activity"/>
    <property type="evidence" value="ECO:0007669"/>
    <property type="project" value="UniProtKB-EC"/>
</dbReference>
<evidence type="ECO:0000313" key="6">
    <source>
        <dbReference type="EMBL" id="KKU20688.1"/>
    </source>
</evidence>
<gene>
    <name evidence="6" type="ORF">UX33_C0041G0006</name>
</gene>
<dbReference type="SUPFAM" id="SSF54211">
    <property type="entry name" value="Ribosomal protein S5 domain 2-like"/>
    <property type="match status" value="1"/>
</dbReference>
<evidence type="ECO:0000313" key="7">
    <source>
        <dbReference type="Proteomes" id="UP000034569"/>
    </source>
</evidence>
<comment type="caution">
    <text evidence="6">The sequence shown here is derived from an EMBL/GenBank/DDBJ whole genome shotgun (WGS) entry which is preliminary data.</text>
</comment>
<dbReference type="InterPro" id="IPR001247">
    <property type="entry name" value="ExoRNase_PH_dom1"/>
</dbReference>
<dbReference type="PATRIC" id="fig|1618619.3.peg.623"/>
<dbReference type="SUPFAM" id="SSF55666">
    <property type="entry name" value="Ribonuclease PH domain 2-like"/>
    <property type="match status" value="1"/>
</dbReference>
<dbReference type="PANTHER" id="PTHR11252:SF0">
    <property type="entry name" value="POLYRIBONUCLEOTIDE NUCLEOTIDYLTRANSFERASE 1, MITOCHONDRIAL"/>
    <property type="match status" value="1"/>
</dbReference>
<dbReference type="InterPro" id="IPR036345">
    <property type="entry name" value="ExoRNase_PH_dom2_sf"/>
</dbReference>
<accession>A0A0G1QSG7</accession>
<dbReference type="InterPro" id="IPR020568">
    <property type="entry name" value="Ribosomal_Su5_D2-typ_SF"/>
</dbReference>
<evidence type="ECO:0000256" key="1">
    <source>
        <dbReference type="ARBA" id="ARBA00012416"/>
    </source>
</evidence>
<dbReference type="GO" id="GO:0006402">
    <property type="term" value="P:mRNA catabolic process"/>
    <property type="evidence" value="ECO:0007669"/>
    <property type="project" value="InterPro"/>
</dbReference>
<dbReference type="Gene3D" id="3.30.230.70">
    <property type="entry name" value="GHMP Kinase, N-terminal domain"/>
    <property type="match status" value="1"/>
</dbReference>
<dbReference type="FunFam" id="3.30.230.70:FF:000001">
    <property type="entry name" value="Polyribonucleotide nucleotidyltransferase"/>
    <property type="match status" value="1"/>
</dbReference>
<dbReference type="Proteomes" id="UP000034569">
    <property type="component" value="Unassembled WGS sequence"/>
</dbReference>
<keyword evidence="3" id="KW-0548">Nucleotidyltransferase</keyword>
<dbReference type="InterPro" id="IPR012162">
    <property type="entry name" value="PNPase"/>
</dbReference>
<dbReference type="EC" id="2.7.7.8" evidence="1"/>
<dbReference type="GO" id="GO:0000175">
    <property type="term" value="F:3'-5'-RNA exonuclease activity"/>
    <property type="evidence" value="ECO:0007669"/>
    <property type="project" value="TreeGrafter"/>
</dbReference>
<evidence type="ECO:0000256" key="3">
    <source>
        <dbReference type="ARBA" id="ARBA00022695"/>
    </source>
</evidence>
<dbReference type="GO" id="GO:0003723">
    <property type="term" value="F:RNA binding"/>
    <property type="evidence" value="ECO:0007669"/>
    <property type="project" value="UniProtKB-KW"/>
</dbReference>
<keyword evidence="2 6" id="KW-0808">Transferase</keyword>
<dbReference type="InterPro" id="IPR027408">
    <property type="entry name" value="PNPase/RNase_PH_dom_sf"/>
</dbReference>
<dbReference type="GO" id="GO:0005829">
    <property type="term" value="C:cytosol"/>
    <property type="evidence" value="ECO:0007669"/>
    <property type="project" value="TreeGrafter"/>
</dbReference>
<dbReference type="PANTHER" id="PTHR11252">
    <property type="entry name" value="POLYRIBONUCLEOTIDE NUCLEOTIDYLTRANSFERASE"/>
    <property type="match status" value="1"/>
</dbReference>
<reference evidence="6 7" key="1">
    <citation type="journal article" date="2015" name="Nature">
        <title>rRNA introns, odd ribosomes, and small enigmatic genomes across a large radiation of phyla.</title>
        <authorList>
            <person name="Brown C.T."/>
            <person name="Hug L.A."/>
            <person name="Thomas B.C."/>
            <person name="Sharon I."/>
            <person name="Castelle C.J."/>
            <person name="Singh A."/>
            <person name="Wilkins M.J."/>
            <person name="Williams K.H."/>
            <person name="Banfield J.F."/>
        </authorList>
    </citation>
    <scope>NUCLEOTIDE SEQUENCE [LARGE SCALE GENOMIC DNA]</scope>
</reference>
<evidence type="ECO:0000256" key="4">
    <source>
        <dbReference type="ARBA" id="ARBA00022884"/>
    </source>
</evidence>
<organism evidence="6 7">
    <name type="scientific">Candidatus Azambacteria bacterium GW2011_GWC1_46_13</name>
    <dbReference type="NCBI Taxonomy" id="1618619"/>
    <lineage>
        <taxon>Bacteria</taxon>
        <taxon>Candidatus Azamiibacteriota</taxon>
    </lineage>
</organism>
<sequence length="192" mass="21561">MRTFETDFGGKKLKVEIDRMAELANGAALVRLGQTAVLATAVISKKMREGIDFFPLVVDYEERFYAAGRIKGSRFMKREGRASDEAILTSRLIDRGIRPRFDQRSRNEVQIVATALSFDNENDPDIAALIATSIALSISNIPFEGPISSVRIARLNGKLAFNPTYEERNASDFEILISGTEERINMIERRRS</sequence>
<evidence type="ECO:0000256" key="2">
    <source>
        <dbReference type="ARBA" id="ARBA00022679"/>
    </source>
</evidence>
<feature type="domain" description="Exoribonuclease phosphorolytic" evidence="5">
    <location>
        <begin position="11"/>
        <end position="142"/>
    </location>
</feature>
<proteinExistence type="predicted"/>
<evidence type="ECO:0000259" key="5">
    <source>
        <dbReference type="Pfam" id="PF01138"/>
    </source>
</evidence>
<name>A0A0G1QSG7_9BACT</name>
<dbReference type="AlphaFoldDB" id="A0A0G1QSG7"/>